<name>A0A401ISF1_9LACO</name>
<comment type="caution">
    <text evidence="7">The sequence shown here is derived from an EMBL/GenBank/DDBJ whole genome shotgun (WGS) entry which is preliminary data.</text>
</comment>
<dbReference type="EMBL" id="BFFP01000012">
    <property type="protein sequence ID" value="GBG94472.1"/>
    <property type="molecule type" value="Genomic_DNA"/>
</dbReference>
<keyword evidence="4 6" id="KW-1133">Transmembrane helix</keyword>
<evidence type="ECO:0000256" key="1">
    <source>
        <dbReference type="ARBA" id="ARBA00004141"/>
    </source>
</evidence>
<keyword evidence="8" id="KW-1185">Reference proteome</keyword>
<feature type="transmembrane region" description="Helical" evidence="6">
    <location>
        <begin position="143"/>
        <end position="160"/>
    </location>
</feature>
<feature type="transmembrane region" description="Helical" evidence="6">
    <location>
        <begin position="204"/>
        <end position="227"/>
    </location>
</feature>
<dbReference type="CDD" id="cd10432">
    <property type="entry name" value="BI-1-like_bacterial"/>
    <property type="match status" value="1"/>
</dbReference>
<keyword evidence="5 6" id="KW-0472">Membrane</keyword>
<reference evidence="7 8" key="1">
    <citation type="journal article" date="2019" name="Int. J. Syst. Evol. Microbiol.">
        <title>Lactobacillus salitolerans sp. nov., a novel lactic acid bacterium isolated from spent mushroom substrates.</title>
        <authorList>
            <person name="Tohno M."/>
            <person name="Tanizawa Y."/>
            <person name="Kojima Y."/>
            <person name="Sakamoto M."/>
            <person name="Nakamura Y."/>
            <person name="Ohkuma M."/>
            <person name="Kobayashi H."/>
        </authorList>
    </citation>
    <scope>NUCLEOTIDE SEQUENCE [LARGE SCALE GENOMIC DNA]</scope>
    <source>
        <strain evidence="7 8">YK43</strain>
    </source>
</reference>
<keyword evidence="3 6" id="KW-0812">Transmembrane</keyword>
<dbReference type="AlphaFoldDB" id="A0A401ISF1"/>
<dbReference type="Pfam" id="PF01027">
    <property type="entry name" value="Bax1-I"/>
    <property type="match status" value="1"/>
</dbReference>
<feature type="transmembrane region" description="Helical" evidence="6">
    <location>
        <begin position="166"/>
        <end position="183"/>
    </location>
</feature>
<sequence>MNNSNQTYTPEASGLNRFFTKMYGFMAGAVAVSALVAFLCASVFPMQVINFFAGSMWSMLLLFAVQLVMVFAISFKPDRSGLMSASLLFAFAGVEGLFLSVVLLVYDIGDISMAFVAASADFIVMAILGAVTKRDLTRIGTQALAALIALIVVSIINIFLQSAMITYFFAFIGVIIFTIMTAWDSQTFKNMYLEYGSQVNTTSLAVSGALQLYLDFINLFLQLLSIFSGGKGSKN</sequence>
<dbReference type="OrthoDB" id="9793828at2"/>
<feature type="transmembrane region" description="Helical" evidence="6">
    <location>
        <begin position="23"/>
        <end position="44"/>
    </location>
</feature>
<evidence type="ECO:0000313" key="7">
    <source>
        <dbReference type="EMBL" id="GBG94472.1"/>
    </source>
</evidence>
<accession>A0A401ISF1</accession>
<gene>
    <name evidence="7" type="ORF">LFYK43_09310</name>
</gene>
<proteinExistence type="inferred from homology"/>
<dbReference type="RefSeq" id="WP_124975905.1">
    <property type="nucleotide sequence ID" value="NZ_BFFP01000012.1"/>
</dbReference>
<dbReference type="Proteomes" id="UP000286848">
    <property type="component" value="Unassembled WGS sequence"/>
</dbReference>
<evidence type="ECO:0000313" key="8">
    <source>
        <dbReference type="Proteomes" id="UP000286848"/>
    </source>
</evidence>
<evidence type="ECO:0000256" key="2">
    <source>
        <dbReference type="ARBA" id="ARBA00010350"/>
    </source>
</evidence>
<evidence type="ECO:0000256" key="5">
    <source>
        <dbReference type="ARBA" id="ARBA00023136"/>
    </source>
</evidence>
<evidence type="ECO:0000256" key="6">
    <source>
        <dbReference type="RuleBase" id="RU004379"/>
    </source>
</evidence>
<protein>
    <submittedName>
        <fullName evidence="7">Membrane protein</fullName>
    </submittedName>
</protein>
<dbReference type="PANTHER" id="PTHR23291:SF50">
    <property type="entry name" value="PROTEIN LIFEGUARD 4"/>
    <property type="match status" value="1"/>
</dbReference>
<feature type="transmembrane region" description="Helical" evidence="6">
    <location>
        <begin position="56"/>
        <end position="75"/>
    </location>
</feature>
<comment type="subcellular location">
    <subcellularLocation>
        <location evidence="1">Membrane</location>
        <topology evidence="1">Multi-pass membrane protein</topology>
    </subcellularLocation>
</comment>
<dbReference type="GO" id="GO:0016020">
    <property type="term" value="C:membrane"/>
    <property type="evidence" value="ECO:0007669"/>
    <property type="project" value="UniProtKB-SubCell"/>
</dbReference>
<organism evidence="7 8">
    <name type="scientific">Ligilactobacillus salitolerans</name>
    <dbReference type="NCBI Taxonomy" id="1808352"/>
    <lineage>
        <taxon>Bacteria</taxon>
        <taxon>Bacillati</taxon>
        <taxon>Bacillota</taxon>
        <taxon>Bacilli</taxon>
        <taxon>Lactobacillales</taxon>
        <taxon>Lactobacillaceae</taxon>
        <taxon>Ligilactobacillus</taxon>
    </lineage>
</organism>
<comment type="similarity">
    <text evidence="2 6">Belongs to the BI1 family.</text>
</comment>
<evidence type="ECO:0000256" key="3">
    <source>
        <dbReference type="ARBA" id="ARBA00022692"/>
    </source>
</evidence>
<evidence type="ECO:0000256" key="4">
    <source>
        <dbReference type="ARBA" id="ARBA00022989"/>
    </source>
</evidence>
<feature type="transmembrane region" description="Helical" evidence="6">
    <location>
        <begin position="112"/>
        <end position="131"/>
    </location>
</feature>
<dbReference type="PANTHER" id="PTHR23291">
    <property type="entry name" value="BAX INHIBITOR-RELATED"/>
    <property type="match status" value="1"/>
</dbReference>
<dbReference type="InterPro" id="IPR006214">
    <property type="entry name" value="Bax_inhibitor_1-related"/>
</dbReference>
<feature type="transmembrane region" description="Helical" evidence="6">
    <location>
        <begin position="87"/>
        <end position="106"/>
    </location>
</feature>